<reference evidence="3" key="2">
    <citation type="journal article" date="2013" name="Nat. Commun.">
        <title>Genome of the Chinese tree shrew.</title>
        <authorList>
            <person name="Fan Y."/>
            <person name="Huang Z.Y."/>
            <person name="Cao C.C."/>
            <person name="Chen C.S."/>
            <person name="Chen Y.X."/>
            <person name="Fan D.D."/>
            <person name="He J."/>
            <person name="Hou H.L."/>
            <person name="Hu L."/>
            <person name="Hu X.T."/>
            <person name="Jiang X.T."/>
            <person name="Lai R."/>
            <person name="Lang Y.S."/>
            <person name="Liang B."/>
            <person name="Liao S.G."/>
            <person name="Mu D."/>
            <person name="Ma Y.Y."/>
            <person name="Niu Y.Y."/>
            <person name="Sun X.Q."/>
            <person name="Xia J.Q."/>
            <person name="Xiao J."/>
            <person name="Xiong Z.Q."/>
            <person name="Xu L."/>
            <person name="Yang L."/>
            <person name="Zhang Y."/>
            <person name="Zhao W."/>
            <person name="Zhao X.D."/>
            <person name="Zheng Y.T."/>
            <person name="Zhou J.M."/>
            <person name="Zhu Y.B."/>
            <person name="Zhang G.J."/>
            <person name="Wang J."/>
            <person name="Yao Y.G."/>
        </authorList>
    </citation>
    <scope>NUCLEOTIDE SEQUENCE [LARGE SCALE GENOMIC DNA]</scope>
</reference>
<dbReference type="InterPro" id="IPR051994">
    <property type="entry name" value="WW_domain-binding"/>
</dbReference>
<keyword evidence="1" id="KW-0812">Transmembrane</keyword>
<protein>
    <submittedName>
        <fullName evidence="2">Proline-rich protein 7</fullName>
    </submittedName>
</protein>
<dbReference type="InParanoid" id="L9JCE1"/>
<dbReference type="FunCoup" id="L9JCE1">
    <property type="interactions" value="429"/>
</dbReference>
<name>L9JCE1_TUPCH</name>
<accession>L9JCE1</accession>
<dbReference type="Proteomes" id="UP000011518">
    <property type="component" value="Unassembled WGS sequence"/>
</dbReference>
<dbReference type="PANTHER" id="PTHR16209:SF3">
    <property type="entry name" value="PROLINE-RICH PROTEIN 7"/>
    <property type="match status" value="1"/>
</dbReference>
<proteinExistence type="predicted"/>
<dbReference type="InterPro" id="IPR021684">
    <property type="entry name" value="WBP1-like"/>
</dbReference>
<dbReference type="AlphaFoldDB" id="L9JCE1"/>
<evidence type="ECO:0000256" key="1">
    <source>
        <dbReference type="SAM" id="Phobius"/>
    </source>
</evidence>
<keyword evidence="1" id="KW-0472">Membrane</keyword>
<keyword evidence="1" id="KW-1133">Transmembrane helix</keyword>
<dbReference type="Pfam" id="PF11669">
    <property type="entry name" value="WBP-1"/>
    <property type="match status" value="1"/>
</dbReference>
<reference evidence="3" key="1">
    <citation type="submission" date="2012-07" db="EMBL/GenBank/DDBJ databases">
        <title>Genome of the Chinese tree shrew, a rising model animal genetically related to primates.</title>
        <authorList>
            <person name="Zhang G."/>
            <person name="Fan Y."/>
            <person name="Yao Y."/>
            <person name="Huang Z."/>
        </authorList>
    </citation>
    <scope>NUCLEOTIDE SEQUENCE [LARGE SCALE GENOMIC DNA]</scope>
</reference>
<feature type="transmembrane region" description="Helical" evidence="1">
    <location>
        <begin position="6"/>
        <end position="34"/>
    </location>
</feature>
<evidence type="ECO:0000313" key="3">
    <source>
        <dbReference type="Proteomes" id="UP000011518"/>
    </source>
</evidence>
<dbReference type="EMBL" id="KB321078">
    <property type="protein sequence ID" value="ELW47969.1"/>
    <property type="molecule type" value="Genomic_DNA"/>
</dbReference>
<organism evidence="2 3">
    <name type="scientific">Tupaia chinensis</name>
    <name type="common">Chinese tree shrew</name>
    <name type="synonym">Tupaia belangeri chinensis</name>
    <dbReference type="NCBI Taxonomy" id="246437"/>
    <lineage>
        <taxon>Eukaryota</taxon>
        <taxon>Metazoa</taxon>
        <taxon>Chordata</taxon>
        <taxon>Craniata</taxon>
        <taxon>Vertebrata</taxon>
        <taxon>Euteleostomi</taxon>
        <taxon>Mammalia</taxon>
        <taxon>Eutheria</taxon>
        <taxon>Euarchontoglires</taxon>
        <taxon>Scandentia</taxon>
        <taxon>Tupaiidae</taxon>
        <taxon>Tupaia</taxon>
    </lineage>
</organism>
<dbReference type="STRING" id="246437.L9JCE1"/>
<keyword evidence="3" id="KW-1185">Reference proteome</keyword>
<dbReference type="PANTHER" id="PTHR16209">
    <property type="entry name" value="VESICULAR, OVEREXPRESSED IN CANCER, PROSURVIVAL PROTEIN 1"/>
    <property type="match status" value="1"/>
</dbReference>
<gene>
    <name evidence="2" type="ORF">TREES_T100010124</name>
</gene>
<sequence length="199" mass="22701">MVMSQGTYTFLTCFAGFWLIWGLIVLLCCFCSFLRRRLKRRQEERLREQNLRALELEPLELEGSLAGTESDMSKPPCYEEAVLMAEPPPPYSEVLTDTRGLYRKIVTPFLSRRDSAEKQEQPPPSYKPLFLDRGYTSALHLPSAPRPAPPCPALCLQADRSRRVFPSWTDSELSSREPLEHGAWRLPVSIPLFGRTTAV</sequence>
<evidence type="ECO:0000313" key="2">
    <source>
        <dbReference type="EMBL" id="ELW47969.1"/>
    </source>
</evidence>